<keyword evidence="6" id="KW-0732">Signal</keyword>
<dbReference type="PANTHER" id="PTHR46632">
    <property type="entry name" value="E3 UBIQUITIN-PROTEIN LIGASE SINA-LIKE 4"/>
    <property type="match status" value="1"/>
</dbReference>
<accession>A0A2U1QF76</accession>
<proteinExistence type="predicted"/>
<dbReference type="Proteomes" id="UP000245207">
    <property type="component" value="Unassembled WGS sequence"/>
</dbReference>
<dbReference type="InterPro" id="IPR044286">
    <property type="entry name" value="SINL_plant"/>
</dbReference>
<dbReference type="EMBL" id="PKPP01000167">
    <property type="protein sequence ID" value="PWA96666.1"/>
    <property type="molecule type" value="Genomic_DNA"/>
</dbReference>
<name>A0A2U1QF76_ARTAN</name>
<feature type="signal peptide" evidence="6">
    <location>
        <begin position="1"/>
        <end position="18"/>
    </location>
</feature>
<dbReference type="GO" id="GO:0008270">
    <property type="term" value="F:zinc ion binding"/>
    <property type="evidence" value="ECO:0007669"/>
    <property type="project" value="UniProtKB-KW"/>
</dbReference>
<keyword evidence="2 5" id="KW-0863">Zinc-finger</keyword>
<dbReference type="UniPathway" id="UPA00143"/>
<dbReference type="GO" id="GO:0008483">
    <property type="term" value="F:transaminase activity"/>
    <property type="evidence" value="ECO:0007669"/>
    <property type="project" value="UniProtKB-KW"/>
</dbReference>
<evidence type="ECO:0000256" key="2">
    <source>
        <dbReference type="ARBA" id="ARBA00022771"/>
    </source>
</evidence>
<dbReference type="InterPro" id="IPR013083">
    <property type="entry name" value="Znf_RING/FYVE/PHD"/>
</dbReference>
<dbReference type="SUPFAM" id="SSF49599">
    <property type="entry name" value="TRAF domain-like"/>
    <property type="match status" value="1"/>
</dbReference>
<keyword evidence="1" id="KW-0479">Metal-binding</keyword>
<evidence type="ECO:0000256" key="4">
    <source>
        <dbReference type="ARBA" id="ARBA00024004"/>
    </source>
</evidence>
<dbReference type="Pfam" id="PF21361">
    <property type="entry name" value="Sina_ZnF"/>
    <property type="match status" value="1"/>
</dbReference>
<comment type="caution">
    <text evidence="8">The sequence shown here is derived from an EMBL/GenBank/DDBJ whole genome shotgun (WGS) entry which is preliminary data.</text>
</comment>
<keyword evidence="8" id="KW-0032">Aminotransferase</keyword>
<reference evidence="8 9" key="1">
    <citation type="journal article" date="2018" name="Mol. Plant">
        <title>The genome of Artemisia annua provides insight into the evolution of Asteraceae family and artemisinin biosynthesis.</title>
        <authorList>
            <person name="Shen Q."/>
            <person name="Zhang L."/>
            <person name="Liao Z."/>
            <person name="Wang S."/>
            <person name="Yan T."/>
            <person name="Shi P."/>
            <person name="Liu M."/>
            <person name="Fu X."/>
            <person name="Pan Q."/>
            <person name="Wang Y."/>
            <person name="Lv Z."/>
            <person name="Lu X."/>
            <person name="Zhang F."/>
            <person name="Jiang W."/>
            <person name="Ma Y."/>
            <person name="Chen M."/>
            <person name="Hao X."/>
            <person name="Li L."/>
            <person name="Tang Y."/>
            <person name="Lv G."/>
            <person name="Zhou Y."/>
            <person name="Sun X."/>
            <person name="Brodelius P.E."/>
            <person name="Rose J.K.C."/>
            <person name="Tang K."/>
        </authorList>
    </citation>
    <scope>NUCLEOTIDE SEQUENCE [LARGE SCALE GENOMIC DNA]</scope>
    <source>
        <strain evidence="9">cv. Huhao1</strain>
        <tissue evidence="8">Leaf</tissue>
    </source>
</reference>
<feature type="domain" description="SIAH-type" evidence="7">
    <location>
        <begin position="127"/>
        <end position="185"/>
    </location>
</feature>
<dbReference type="PROSITE" id="PS51081">
    <property type="entry name" value="ZF_SIAH"/>
    <property type="match status" value="1"/>
</dbReference>
<dbReference type="OrthoDB" id="4788989at2759"/>
<dbReference type="AlphaFoldDB" id="A0A2U1QF76"/>
<gene>
    <name evidence="8" type="ORF">CTI12_AA037350</name>
</gene>
<feature type="chain" id="PRO_5015465171" evidence="6">
    <location>
        <begin position="19"/>
        <end position="311"/>
    </location>
</feature>
<keyword evidence="9" id="KW-1185">Reference proteome</keyword>
<dbReference type="GO" id="GO:0016567">
    <property type="term" value="P:protein ubiquitination"/>
    <property type="evidence" value="ECO:0007669"/>
    <property type="project" value="UniProtKB-UniPathway"/>
</dbReference>
<evidence type="ECO:0000313" key="8">
    <source>
        <dbReference type="EMBL" id="PWA96666.1"/>
    </source>
</evidence>
<protein>
    <submittedName>
        <fullName evidence="8">Aminotransferase-like mobile domain-containing protein</fullName>
    </submittedName>
</protein>
<dbReference type="Gene3D" id="3.30.40.10">
    <property type="entry name" value="Zinc/RING finger domain, C3HC4 (zinc finger)"/>
    <property type="match status" value="1"/>
</dbReference>
<evidence type="ECO:0000259" key="7">
    <source>
        <dbReference type="PROSITE" id="PS51081"/>
    </source>
</evidence>
<sequence length="311" mass="35604">MSILKFLVSLLGLGCSQPKTLPQSPIPNLQAVRPQLALLGAEDDEDLDEIGFINVCRICCNDKRKLSYECKRGHAICSFCYKMLKGKCAICQFPGRNFDGVILRPIENEVIVRPIANNLIKMKNVKKIRVECKNKKFGCYETMRPTKKATHEETCPQTECFCPFPSCDFSNSFMELHDHVRHHHALSVTSFTFNRNFALELGTNQKHVILQEENVGVIFILNHCVQNLRRVFNVDCIGPPPFNNRFVYKLYVDETEAGTFSMRTIMKSRPEVLSKWEEHAPKKNYLTIAASDTEEVLIHVCIRNVGPNYLF</sequence>
<dbReference type="InterPro" id="IPR013010">
    <property type="entry name" value="Znf_SIAH"/>
</dbReference>
<dbReference type="PANTHER" id="PTHR46632:SF16">
    <property type="entry name" value="E3 UBIQUITIN-PROTEIN LIGASE SINA-LIKE 10"/>
    <property type="match status" value="1"/>
</dbReference>
<keyword evidence="8" id="KW-0808">Transferase</keyword>
<keyword evidence="3" id="KW-0862">Zinc</keyword>
<evidence type="ECO:0000256" key="3">
    <source>
        <dbReference type="ARBA" id="ARBA00022833"/>
    </source>
</evidence>
<evidence type="ECO:0000256" key="6">
    <source>
        <dbReference type="SAM" id="SignalP"/>
    </source>
</evidence>
<evidence type="ECO:0000313" key="9">
    <source>
        <dbReference type="Proteomes" id="UP000245207"/>
    </source>
</evidence>
<comment type="function">
    <text evidence="4">E3 ubiquitin-protein ligase that mediates ubiquitination and subsequent proteasomal degradation of target proteins. E3 ubiquitin ligases accept ubiquitin from an E2 ubiquitin-conjugating enzyme in the form of a thioester and then directly transfers the ubiquitin to targeted substrates. It probably triggers the ubiquitin-mediated degradation of different substrates.</text>
</comment>
<dbReference type="STRING" id="35608.A0A2U1QF76"/>
<evidence type="ECO:0000256" key="1">
    <source>
        <dbReference type="ARBA" id="ARBA00022723"/>
    </source>
</evidence>
<evidence type="ECO:0000256" key="5">
    <source>
        <dbReference type="PROSITE-ProRule" id="PRU00455"/>
    </source>
</evidence>
<organism evidence="8 9">
    <name type="scientific">Artemisia annua</name>
    <name type="common">Sweet wormwood</name>
    <dbReference type="NCBI Taxonomy" id="35608"/>
    <lineage>
        <taxon>Eukaryota</taxon>
        <taxon>Viridiplantae</taxon>
        <taxon>Streptophyta</taxon>
        <taxon>Embryophyta</taxon>
        <taxon>Tracheophyta</taxon>
        <taxon>Spermatophyta</taxon>
        <taxon>Magnoliopsida</taxon>
        <taxon>eudicotyledons</taxon>
        <taxon>Gunneridae</taxon>
        <taxon>Pentapetalae</taxon>
        <taxon>asterids</taxon>
        <taxon>campanulids</taxon>
        <taxon>Asterales</taxon>
        <taxon>Asteraceae</taxon>
        <taxon>Asteroideae</taxon>
        <taxon>Anthemideae</taxon>
        <taxon>Artemisiinae</taxon>
        <taxon>Artemisia</taxon>
    </lineage>
</organism>